<dbReference type="InterPro" id="IPR010285">
    <property type="entry name" value="DNA_helicase_pif1-like_DEAD"/>
</dbReference>
<feature type="domain" description="DNA helicase Pif1-like DEAD-box helicase" evidence="4">
    <location>
        <begin position="1036"/>
        <end position="1263"/>
    </location>
</feature>
<dbReference type="GO" id="GO:0006281">
    <property type="term" value="P:DNA repair"/>
    <property type="evidence" value="ECO:0007669"/>
    <property type="project" value="UniProtKB-KW"/>
</dbReference>
<evidence type="ECO:0000259" key="5">
    <source>
        <dbReference type="Pfam" id="PF14214"/>
    </source>
</evidence>
<keyword evidence="1" id="KW-0347">Helicase</keyword>
<dbReference type="PANTHER" id="PTHR47642">
    <property type="entry name" value="ATP-DEPENDENT DNA HELICASE"/>
    <property type="match status" value="1"/>
</dbReference>
<dbReference type="EC" id="5.6.2.3" evidence="1"/>
<dbReference type="SUPFAM" id="SSF52540">
    <property type="entry name" value="P-loop containing nucleoside triphosphate hydrolases"/>
    <property type="match status" value="2"/>
</dbReference>
<evidence type="ECO:0000259" key="4">
    <source>
        <dbReference type="Pfam" id="PF05970"/>
    </source>
</evidence>
<feature type="region of interest" description="Disordered" evidence="3">
    <location>
        <begin position="498"/>
        <end position="523"/>
    </location>
</feature>
<proteinExistence type="inferred from homology"/>
<dbReference type="GO" id="GO:0000723">
    <property type="term" value="P:telomere maintenance"/>
    <property type="evidence" value="ECO:0007669"/>
    <property type="project" value="InterPro"/>
</dbReference>
<comment type="cofactor">
    <cofactor evidence="1">
        <name>Mg(2+)</name>
        <dbReference type="ChEBI" id="CHEBI:18420"/>
    </cofactor>
</comment>
<sequence>MNCRPCLDTLRATRAAATAAADAQLRDDDPEQAALPDNADGVQYNAGQPAAQPQVGAANANARMATDHLDDSPISAREAELLNDFNDGLKEIKFEASLEVPAVLKGLTDIEEQMISLVKPCMQVRYTKGRQLSFQDHVVNFFQNIGGMAQQLPRLPEDLDIIIIRAHSVQNLDQHIDFIVRRQKILDALRWKKANDPAYANVQIDQAALAQLPQSGSVAHRIPTLEQRENPGAGAAEPQGPNDAAANGEDDDDDGRQVTAGVPSIGGNQQTEVNAIRERLANLVGHTPPQPGVPEAQGAAPAAAPGSQPRPSQEVPAPAPGSQPAPGNRRHYEQVIINAPTVEPAPISEFTPGYITGAFPTLFPDGKGDFHQPRLRKFDLGDYFGHLLQFRGGRFASHRCFPWFAFNTLQRARTLSKSRIFVRQNHDEAGLTAADIKEMLGEGDERIVHKMMRYGESLRGTRAFWSARRNELTDAMALKKAPHIFFTLSAADLQWPDLHEHMPKGEGDPDPEDEDAARRKRRENLNRNPHIAAAYLDERVKLFFETVLKPLFDVEDFWYRYEWQERGSGHIHGFLWLKNAPDVDQIRWDFLKNPDPDFVIPEEQQQKMNEFKAYWDRFITAMNPFPRADENTPLPRPHPCSIPRDDLRNTNEELANLLNWIERHNRCTPSYCQIKRKVAGQASTIQCPSVRSPASHSTASAVFAFLAWRANVDFKPVLSKEAAIQYAAKYATKAEKQSPAFPELLAGVVNDADGALPAQRACQKLLNKMIGERAYSAQEVSHLMLGIPLVRMSWTVQSVSIGPEGGFREVQVADEGQPDISAEDAVTGQSWLQRYMGRAENLENLSLHDMMTGYAWRKSEWRKRREKKEVILRVFPRYSPNPESPQYENYCRTKVVLHHPFRQLSDLRTDENQPWAQVFARCRVEGHVHPKDTLRCWEHENRELEEEEDDEDEELQRDLEDLPQADWQAWAALRPNGEVPAFTFDDLGRRPLDDGWDLDESRNRWDNVDKMRKYVDEEKRVEQVVEERGHMDITKLSPEQRVIFDQFMGIYEQILDGTEPGQILLNIDGTAGCGKSFLIDSVCQEIRALAQTRGQPDPVRVLAPSGVAALNIGGKTIHSGLHIPVNDFAKLSGGALGSLQVDWAGVHFLIIDEKSMVGLKLLSMIDTRCRELRPLQADTFFGGLHVALVGDFAQLPPVGDTALYAPPLTALTDSAARGREGHIAYRQFTQSHLLRVVHRQNGNAPEQVAFRGLLLRASEGTLTRADWATLLTRSQVNLSQEAQEAFKDAICLFATKASVEEVNLGQLSALNFPVARILAQHEGGAAAKAASSDDAGGLEPHVLLSRHAKVMISRNIWTDQGTVTAQILLPNVLIVSGLVNGTLGVVEDIIWAPGSERSDLPIAVLISCKTYKGPTLWRTEPRPGFETGIPIVPIIPFKTSYQIGTTQCSRTQIPLRLAWAVTIHKSQGLTLDKIKLGLGKKEFSTGLTFVGLSRVKALTDIMIVDNLDFSRIERLGGRNLQHRQDDFVRRYA</sequence>
<dbReference type="GO" id="GO:0043139">
    <property type="term" value="F:5'-3' DNA helicase activity"/>
    <property type="evidence" value="ECO:0007669"/>
    <property type="project" value="UniProtKB-EC"/>
</dbReference>
<dbReference type="CDD" id="cd18809">
    <property type="entry name" value="SF1_C_RecD"/>
    <property type="match status" value="1"/>
</dbReference>
<dbReference type="GO" id="GO:0005524">
    <property type="term" value="F:ATP binding"/>
    <property type="evidence" value="ECO:0007669"/>
    <property type="project" value="UniProtKB-KW"/>
</dbReference>
<comment type="catalytic activity">
    <reaction evidence="1">
        <text>ATP + H2O = ADP + phosphate + H(+)</text>
        <dbReference type="Rhea" id="RHEA:13065"/>
        <dbReference type="ChEBI" id="CHEBI:15377"/>
        <dbReference type="ChEBI" id="CHEBI:15378"/>
        <dbReference type="ChEBI" id="CHEBI:30616"/>
        <dbReference type="ChEBI" id="CHEBI:43474"/>
        <dbReference type="ChEBI" id="CHEBI:456216"/>
        <dbReference type="EC" id="5.6.2.3"/>
    </reaction>
</comment>
<evidence type="ECO:0000313" key="7">
    <source>
        <dbReference type="EMBL" id="KAF5331234.1"/>
    </source>
</evidence>
<feature type="domain" description="Helitron helicase-like" evidence="5">
    <location>
        <begin position="383"/>
        <end position="574"/>
    </location>
</feature>
<dbReference type="InterPro" id="IPR027417">
    <property type="entry name" value="P-loop_NTPase"/>
</dbReference>
<dbReference type="Pfam" id="PF05970">
    <property type="entry name" value="PIF1"/>
    <property type="match status" value="1"/>
</dbReference>
<feature type="domain" description="DUF6570" evidence="6">
    <location>
        <begin position="99"/>
        <end position="209"/>
    </location>
</feature>
<feature type="region of interest" description="Disordered" evidence="3">
    <location>
        <begin position="21"/>
        <end position="47"/>
    </location>
</feature>
<evidence type="ECO:0000256" key="3">
    <source>
        <dbReference type="SAM" id="MobiDB-lite"/>
    </source>
</evidence>
<comment type="similarity">
    <text evidence="1">Belongs to the helicase family.</text>
</comment>
<comment type="caution">
    <text evidence="7">The sequence shown here is derived from an EMBL/GenBank/DDBJ whole genome shotgun (WGS) entry which is preliminary data.</text>
</comment>
<keyword evidence="1" id="KW-0233">DNA recombination</keyword>
<feature type="compositionally biased region" description="Low complexity" evidence="3">
    <location>
        <begin position="293"/>
        <end position="311"/>
    </location>
</feature>
<dbReference type="InterPro" id="IPR051055">
    <property type="entry name" value="PIF1_helicase"/>
</dbReference>
<name>A0A8H5BX86_9AGAR</name>
<dbReference type="Proteomes" id="UP000541558">
    <property type="component" value="Unassembled WGS sequence"/>
</dbReference>
<keyword evidence="1" id="KW-0067">ATP-binding</keyword>
<keyword evidence="8" id="KW-1185">Reference proteome</keyword>
<keyword evidence="2" id="KW-0175">Coiled coil</keyword>
<dbReference type="Pfam" id="PF14214">
    <property type="entry name" value="Helitron_like_N"/>
    <property type="match status" value="1"/>
</dbReference>
<evidence type="ECO:0000259" key="6">
    <source>
        <dbReference type="Pfam" id="PF20209"/>
    </source>
</evidence>
<keyword evidence="1" id="KW-0378">Hydrolase</keyword>
<feature type="coiled-coil region" evidence="2">
    <location>
        <begin position="934"/>
        <end position="961"/>
    </location>
</feature>
<dbReference type="InterPro" id="IPR046700">
    <property type="entry name" value="DUF6570"/>
</dbReference>
<evidence type="ECO:0000313" key="8">
    <source>
        <dbReference type="Proteomes" id="UP000541558"/>
    </source>
</evidence>
<organism evidence="7 8">
    <name type="scientific">Ephemerocybe angulata</name>
    <dbReference type="NCBI Taxonomy" id="980116"/>
    <lineage>
        <taxon>Eukaryota</taxon>
        <taxon>Fungi</taxon>
        <taxon>Dikarya</taxon>
        <taxon>Basidiomycota</taxon>
        <taxon>Agaricomycotina</taxon>
        <taxon>Agaricomycetes</taxon>
        <taxon>Agaricomycetidae</taxon>
        <taxon>Agaricales</taxon>
        <taxon>Agaricineae</taxon>
        <taxon>Psathyrellaceae</taxon>
        <taxon>Ephemerocybe</taxon>
    </lineage>
</organism>
<dbReference type="InterPro" id="IPR025476">
    <property type="entry name" value="Helitron_helicase-like"/>
</dbReference>
<feature type="region of interest" description="Disordered" evidence="3">
    <location>
        <begin position="284"/>
        <end position="328"/>
    </location>
</feature>
<dbReference type="PANTHER" id="PTHR47642:SF6">
    <property type="entry name" value="ATP-DEPENDENT DNA HELICASE"/>
    <property type="match status" value="1"/>
</dbReference>
<keyword evidence="1" id="KW-0234">DNA repair</keyword>
<protein>
    <recommendedName>
        <fullName evidence="1">ATP-dependent DNA helicase</fullName>
        <ecNumber evidence="1">5.6.2.3</ecNumber>
    </recommendedName>
</protein>
<dbReference type="EMBL" id="JAACJK010000115">
    <property type="protein sequence ID" value="KAF5331234.1"/>
    <property type="molecule type" value="Genomic_DNA"/>
</dbReference>
<keyword evidence="1" id="KW-0227">DNA damage</keyword>
<feature type="region of interest" description="Disordered" evidence="3">
    <location>
        <begin position="229"/>
        <end position="271"/>
    </location>
</feature>
<dbReference type="GO" id="GO:0016787">
    <property type="term" value="F:hydrolase activity"/>
    <property type="evidence" value="ECO:0007669"/>
    <property type="project" value="UniProtKB-KW"/>
</dbReference>
<feature type="compositionally biased region" description="Basic and acidic residues" evidence="3">
    <location>
        <begin position="498"/>
        <end position="507"/>
    </location>
</feature>
<dbReference type="Gene3D" id="3.40.50.300">
    <property type="entry name" value="P-loop containing nucleotide triphosphate hydrolases"/>
    <property type="match status" value="1"/>
</dbReference>
<reference evidence="7 8" key="1">
    <citation type="journal article" date="2020" name="ISME J.">
        <title>Uncovering the hidden diversity of litter-decomposition mechanisms in mushroom-forming fungi.</title>
        <authorList>
            <person name="Floudas D."/>
            <person name="Bentzer J."/>
            <person name="Ahren D."/>
            <person name="Johansson T."/>
            <person name="Persson P."/>
            <person name="Tunlid A."/>
        </authorList>
    </citation>
    <scope>NUCLEOTIDE SEQUENCE [LARGE SCALE GENOMIC DNA]</scope>
    <source>
        <strain evidence="7 8">CBS 175.51</strain>
    </source>
</reference>
<dbReference type="OrthoDB" id="432234at2759"/>
<dbReference type="GO" id="GO:0006310">
    <property type="term" value="P:DNA recombination"/>
    <property type="evidence" value="ECO:0007669"/>
    <property type="project" value="UniProtKB-KW"/>
</dbReference>
<dbReference type="Pfam" id="PF20209">
    <property type="entry name" value="DUF6570"/>
    <property type="match status" value="1"/>
</dbReference>
<evidence type="ECO:0000256" key="2">
    <source>
        <dbReference type="SAM" id="Coils"/>
    </source>
</evidence>
<evidence type="ECO:0000256" key="1">
    <source>
        <dbReference type="RuleBase" id="RU363044"/>
    </source>
</evidence>
<accession>A0A8H5BX86</accession>
<gene>
    <name evidence="7" type="ORF">D9611_013064</name>
</gene>
<keyword evidence="1" id="KW-0547">Nucleotide-binding</keyword>